<dbReference type="InterPro" id="IPR037997">
    <property type="entry name" value="Dgk1-like"/>
</dbReference>
<feature type="transmembrane region" description="Helical" evidence="1">
    <location>
        <begin position="84"/>
        <end position="103"/>
    </location>
</feature>
<name>A0AAE9WC59_9SCHI</name>
<keyword evidence="3" id="KW-1185">Reference proteome</keyword>
<feature type="transmembrane region" description="Helical" evidence="1">
    <location>
        <begin position="20"/>
        <end position="36"/>
    </location>
</feature>
<organism evidence="2 3">
    <name type="scientific">Schizosaccharomyces osmophilus</name>
    <dbReference type="NCBI Taxonomy" id="2545709"/>
    <lineage>
        <taxon>Eukaryota</taxon>
        <taxon>Fungi</taxon>
        <taxon>Dikarya</taxon>
        <taxon>Ascomycota</taxon>
        <taxon>Taphrinomycotina</taxon>
        <taxon>Schizosaccharomycetes</taxon>
        <taxon>Schizosaccharomycetales</taxon>
        <taxon>Schizosaccharomycetaceae</taxon>
        <taxon>Schizosaccharomyces</taxon>
    </lineage>
</organism>
<gene>
    <name evidence="2" type="primary">ptp4</name>
    <name evidence="2" type="ORF">SOMG_01296</name>
</gene>
<feature type="transmembrane region" description="Helical" evidence="1">
    <location>
        <begin position="109"/>
        <end position="130"/>
    </location>
</feature>
<dbReference type="EMBL" id="CP115611">
    <property type="protein sequence ID" value="WBW72756.1"/>
    <property type="molecule type" value="Genomic_DNA"/>
</dbReference>
<protein>
    <submittedName>
        <fullName evidence="2">Phosphatidate cytidylyltransferase Ptp4/Dgk1</fullName>
    </submittedName>
</protein>
<dbReference type="PANTHER" id="PTHR31303">
    <property type="entry name" value="CTP-DEPENDENT DIACYLGLYCEROL KINASE 1"/>
    <property type="match status" value="1"/>
</dbReference>
<proteinExistence type="predicted"/>
<dbReference type="GO" id="GO:0016779">
    <property type="term" value="F:nucleotidyltransferase activity"/>
    <property type="evidence" value="ECO:0007669"/>
    <property type="project" value="UniProtKB-KW"/>
</dbReference>
<sequence length="218" mass="24381">MSTKLTWSQWSKKNELPRKLLHTSIGFITLGLQWYQFHAEQITPYLALGFIPVLTGDVIRFQWPAFGRLYNRVMGPLMRESEKNSWNGVIFYLVGTWIVLSFLPEEIAVMSILLLSWCDTAASSFGRKYGKYTPKIAKNKSLAGSLGAFVCGILASYVYWGIIRTGPENLATQSWMPFPVLCIVNGFVGAVAEAMNVWGLDDNVVIPVVSGGLLYLIM</sequence>
<dbReference type="AlphaFoldDB" id="A0AAE9WC59"/>
<dbReference type="GeneID" id="80874778"/>
<feature type="transmembrane region" description="Helical" evidence="1">
    <location>
        <begin position="142"/>
        <end position="162"/>
    </location>
</feature>
<dbReference type="Proteomes" id="UP001212411">
    <property type="component" value="Chromosome 1"/>
</dbReference>
<keyword evidence="1" id="KW-1133">Transmembrane helix</keyword>
<dbReference type="RefSeq" id="XP_056036999.1">
    <property type="nucleotide sequence ID" value="XM_056180089.1"/>
</dbReference>
<accession>A0AAE9WC59</accession>
<dbReference type="PANTHER" id="PTHR31303:SF1">
    <property type="entry name" value="CTP-DEPENDENT DIACYLGLYCEROL KINASE 1"/>
    <property type="match status" value="1"/>
</dbReference>
<keyword evidence="1" id="KW-0812">Transmembrane</keyword>
<evidence type="ECO:0000313" key="3">
    <source>
        <dbReference type="Proteomes" id="UP001212411"/>
    </source>
</evidence>
<dbReference type="KEGG" id="som:SOMG_01296"/>
<dbReference type="GO" id="GO:0005789">
    <property type="term" value="C:endoplasmic reticulum membrane"/>
    <property type="evidence" value="ECO:0007669"/>
    <property type="project" value="TreeGrafter"/>
</dbReference>
<dbReference type="GO" id="GO:0006654">
    <property type="term" value="P:phosphatidic acid biosynthetic process"/>
    <property type="evidence" value="ECO:0007669"/>
    <property type="project" value="TreeGrafter"/>
</dbReference>
<reference evidence="2 3" key="1">
    <citation type="journal article" date="2023" name="G3 (Bethesda)">
        <title>A high-quality reference genome for the fission yeast Schizosaccharomyces osmophilus.</title>
        <authorList>
            <person name="Jia G.S."/>
            <person name="Zhang W.C."/>
            <person name="Liang Y."/>
            <person name="Liu X.H."/>
            <person name="Rhind N."/>
            <person name="Pidoux A."/>
            <person name="Brysch-Herzberg M."/>
            <person name="Du L.L."/>
        </authorList>
    </citation>
    <scope>NUCLEOTIDE SEQUENCE [LARGE SCALE GENOMIC DNA]</scope>
    <source>
        <strain evidence="2 3">CBS 15793</strain>
    </source>
</reference>
<keyword evidence="2" id="KW-0808">Transferase</keyword>
<keyword evidence="2" id="KW-0548">Nucleotidyltransferase</keyword>
<keyword evidence="1" id="KW-0472">Membrane</keyword>
<dbReference type="GO" id="GO:0004143">
    <property type="term" value="F:ATP-dependent diacylglycerol kinase activity"/>
    <property type="evidence" value="ECO:0007669"/>
    <property type="project" value="InterPro"/>
</dbReference>
<evidence type="ECO:0000313" key="2">
    <source>
        <dbReference type="EMBL" id="WBW72756.1"/>
    </source>
</evidence>
<feature type="transmembrane region" description="Helical" evidence="1">
    <location>
        <begin position="42"/>
        <end position="63"/>
    </location>
</feature>
<feature type="transmembrane region" description="Helical" evidence="1">
    <location>
        <begin position="174"/>
        <end position="192"/>
    </location>
</feature>
<evidence type="ECO:0000256" key="1">
    <source>
        <dbReference type="SAM" id="Phobius"/>
    </source>
</evidence>